<evidence type="ECO:0000256" key="7">
    <source>
        <dbReference type="ARBA" id="ARBA00022840"/>
    </source>
</evidence>
<dbReference type="SMART" id="SM00382">
    <property type="entry name" value="AAA"/>
    <property type="match status" value="1"/>
</dbReference>
<evidence type="ECO:0000313" key="13">
    <source>
        <dbReference type="Proteomes" id="UP000220927"/>
    </source>
</evidence>
<dbReference type="PROSITE" id="PS00211">
    <property type="entry name" value="ABC_TRANSPORTER_1"/>
    <property type="match status" value="1"/>
</dbReference>
<evidence type="ECO:0000259" key="11">
    <source>
        <dbReference type="PROSITE" id="PS50893"/>
    </source>
</evidence>
<dbReference type="RefSeq" id="WP_054185855.1">
    <property type="nucleotide sequence ID" value="NZ_CP035000.1"/>
</dbReference>
<dbReference type="AlphaFoldDB" id="A0AAE6C4K8"/>
<dbReference type="GO" id="GO:0005886">
    <property type="term" value="C:plasma membrane"/>
    <property type="evidence" value="ECO:0007669"/>
    <property type="project" value="UniProtKB-SubCell"/>
</dbReference>
<dbReference type="InterPro" id="IPR013563">
    <property type="entry name" value="Oligopep_ABC_C"/>
</dbReference>
<evidence type="ECO:0000256" key="10">
    <source>
        <dbReference type="SAM" id="MobiDB-lite"/>
    </source>
</evidence>
<evidence type="ECO:0000313" key="12">
    <source>
        <dbReference type="EMBL" id="QAS81855.1"/>
    </source>
</evidence>
<dbReference type="GO" id="GO:0015833">
    <property type="term" value="P:peptide transport"/>
    <property type="evidence" value="ECO:0007669"/>
    <property type="project" value="InterPro"/>
</dbReference>
<organism evidence="12 13">
    <name type="scientific">Rhizobium acidisoli</name>
    <dbReference type="NCBI Taxonomy" id="1538158"/>
    <lineage>
        <taxon>Bacteria</taxon>
        <taxon>Pseudomonadati</taxon>
        <taxon>Pseudomonadota</taxon>
        <taxon>Alphaproteobacteria</taxon>
        <taxon>Hyphomicrobiales</taxon>
        <taxon>Rhizobiaceae</taxon>
        <taxon>Rhizobium/Agrobacterium group</taxon>
        <taxon>Rhizobium</taxon>
    </lineage>
</organism>
<dbReference type="GO" id="GO:0055085">
    <property type="term" value="P:transmembrane transport"/>
    <property type="evidence" value="ECO:0007669"/>
    <property type="project" value="UniProtKB-ARBA"/>
</dbReference>
<keyword evidence="6" id="KW-0547">Nucleotide-binding</keyword>
<keyword evidence="13" id="KW-1185">Reference proteome</keyword>
<evidence type="ECO:0000256" key="2">
    <source>
        <dbReference type="ARBA" id="ARBA00005417"/>
    </source>
</evidence>
<feature type="region of interest" description="Disordered" evidence="10">
    <location>
        <begin position="275"/>
        <end position="295"/>
    </location>
</feature>
<evidence type="ECO:0000256" key="9">
    <source>
        <dbReference type="ARBA" id="ARBA00023136"/>
    </source>
</evidence>
<dbReference type="FunFam" id="3.40.50.300:FF:000016">
    <property type="entry name" value="Oligopeptide ABC transporter ATP-binding component"/>
    <property type="match status" value="1"/>
</dbReference>
<feature type="domain" description="ABC transporter" evidence="11">
    <location>
        <begin position="5"/>
        <end position="254"/>
    </location>
</feature>
<evidence type="ECO:0000256" key="1">
    <source>
        <dbReference type="ARBA" id="ARBA00004417"/>
    </source>
</evidence>
<name>A0AAE6C4K8_9HYPH</name>
<accession>A0AAE6C4K8</accession>
<comment type="subcellular location">
    <subcellularLocation>
        <location evidence="1">Cell inner membrane</location>
        <topology evidence="1">Peripheral membrane protein</topology>
    </subcellularLocation>
</comment>
<evidence type="ECO:0000256" key="8">
    <source>
        <dbReference type="ARBA" id="ARBA00022967"/>
    </source>
</evidence>
<keyword evidence="4" id="KW-1003">Cell membrane</keyword>
<dbReference type="PANTHER" id="PTHR43297:SF14">
    <property type="entry name" value="ATPASE AAA-TYPE CORE DOMAIN-CONTAINING PROTEIN"/>
    <property type="match status" value="1"/>
</dbReference>
<dbReference type="SUPFAM" id="SSF52540">
    <property type="entry name" value="P-loop containing nucleoside triphosphate hydrolases"/>
    <property type="match status" value="1"/>
</dbReference>
<dbReference type="Proteomes" id="UP000220927">
    <property type="component" value="Plasmid pRapFH23b"/>
</dbReference>
<keyword evidence="7 12" id="KW-0067">ATP-binding</keyword>
<keyword evidence="9" id="KW-0472">Membrane</keyword>
<dbReference type="InterPro" id="IPR027417">
    <property type="entry name" value="P-loop_NTPase"/>
</dbReference>
<dbReference type="PROSITE" id="PS50893">
    <property type="entry name" value="ABC_TRANSPORTER_2"/>
    <property type="match status" value="1"/>
</dbReference>
<dbReference type="GO" id="GO:0016887">
    <property type="term" value="F:ATP hydrolysis activity"/>
    <property type="evidence" value="ECO:0007669"/>
    <property type="project" value="InterPro"/>
</dbReference>
<dbReference type="InterPro" id="IPR050388">
    <property type="entry name" value="ABC_Ni/Peptide_Import"/>
</dbReference>
<evidence type="ECO:0000256" key="6">
    <source>
        <dbReference type="ARBA" id="ARBA00022741"/>
    </source>
</evidence>
<dbReference type="GO" id="GO:0005524">
    <property type="term" value="F:ATP binding"/>
    <property type="evidence" value="ECO:0007669"/>
    <property type="project" value="UniProtKB-KW"/>
</dbReference>
<dbReference type="EMBL" id="CP035000">
    <property type="protein sequence ID" value="QAS81855.1"/>
    <property type="molecule type" value="Genomic_DNA"/>
</dbReference>
<dbReference type="Pfam" id="PF08352">
    <property type="entry name" value="oligo_HPY"/>
    <property type="match status" value="1"/>
</dbReference>
<dbReference type="Gene3D" id="3.40.50.300">
    <property type="entry name" value="P-loop containing nucleotide triphosphate hydrolases"/>
    <property type="match status" value="1"/>
</dbReference>
<keyword evidence="12" id="KW-0614">Plasmid</keyword>
<sequence length="295" mass="31821">MTRLLEISDLRIFFESGFGKVDAVRGVSLSMDMGDAIAVVGASGSGKTVLGRSMLGLVDAPGVVQGSIRFDGTEIVGRSEKDLRGIRGLGIGMVFQDALDGLNPVYSIGSQLSEIFTVRLGLSRSQAKSQAISLMEQVGIRRADERYNDYPHQFSGGMRQRICIAMAIGLKPKILIADEPTTALDVTVQAGILRLIKSLQSETGMGLIFVTHDLAVARMISTRIVVMYAGQIVEQGLTEEIFLRPKHPYTRALLAAHPARARSWRDLEPIPDAFVTDSSSGEGTSHSSPQMVVTS</sequence>
<evidence type="ECO:0000256" key="4">
    <source>
        <dbReference type="ARBA" id="ARBA00022475"/>
    </source>
</evidence>
<gene>
    <name evidence="12" type="ORF">CO657_28845</name>
</gene>
<dbReference type="PANTHER" id="PTHR43297">
    <property type="entry name" value="OLIGOPEPTIDE TRANSPORT ATP-BINDING PROTEIN APPD"/>
    <property type="match status" value="1"/>
</dbReference>
<comment type="similarity">
    <text evidence="2">Belongs to the ABC transporter superfamily.</text>
</comment>
<keyword evidence="5" id="KW-0997">Cell inner membrane</keyword>
<dbReference type="InterPro" id="IPR003593">
    <property type="entry name" value="AAA+_ATPase"/>
</dbReference>
<dbReference type="Pfam" id="PF00005">
    <property type="entry name" value="ABC_tran"/>
    <property type="match status" value="1"/>
</dbReference>
<evidence type="ECO:0000256" key="5">
    <source>
        <dbReference type="ARBA" id="ARBA00022519"/>
    </source>
</evidence>
<dbReference type="KEGG" id="rad:CO657_28845"/>
<dbReference type="InterPro" id="IPR017871">
    <property type="entry name" value="ABC_transporter-like_CS"/>
</dbReference>
<keyword evidence="3" id="KW-0813">Transport</keyword>
<proteinExistence type="inferred from homology"/>
<protein>
    <submittedName>
        <fullName evidence="12">ABC transporter ATP-binding protein</fullName>
    </submittedName>
</protein>
<evidence type="ECO:0000256" key="3">
    <source>
        <dbReference type="ARBA" id="ARBA00022448"/>
    </source>
</evidence>
<geneLocation type="plasmid" evidence="13">
    <name>prapfh23b</name>
</geneLocation>
<dbReference type="InterPro" id="IPR003439">
    <property type="entry name" value="ABC_transporter-like_ATP-bd"/>
</dbReference>
<reference evidence="12 13" key="1">
    <citation type="submission" date="2019-01" db="EMBL/GenBank/DDBJ databases">
        <title>Genomic insights into the origins and evolution of symbiotic genes in the Phaseolus vulgaris microsymbionts.</title>
        <authorList>
            <person name="Tong W."/>
        </authorList>
    </citation>
    <scope>NUCLEOTIDE SEQUENCE [LARGE SCALE GENOMIC DNA]</scope>
    <source>
        <strain evidence="12 13">FH23</strain>
        <plasmid evidence="13">prapfh23b</plasmid>
    </source>
</reference>
<feature type="compositionally biased region" description="Low complexity" evidence="10">
    <location>
        <begin position="278"/>
        <end position="288"/>
    </location>
</feature>
<dbReference type="CDD" id="cd03257">
    <property type="entry name" value="ABC_NikE_OppD_transporters"/>
    <property type="match status" value="1"/>
</dbReference>
<keyword evidence="8" id="KW-1278">Translocase</keyword>